<dbReference type="PANTHER" id="PTHR47843:SF2">
    <property type="entry name" value="BTB DOMAIN-CONTAINING PROTEIN"/>
    <property type="match status" value="1"/>
</dbReference>
<dbReference type="Proteomes" id="UP000756132">
    <property type="component" value="Chromosome 13"/>
</dbReference>
<protein>
    <recommendedName>
        <fullName evidence="2">BTB domain-containing protein</fullName>
    </recommendedName>
</protein>
<dbReference type="RefSeq" id="XP_047769234.1">
    <property type="nucleotide sequence ID" value="XM_047913588.1"/>
</dbReference>
<dbReference type="OrthoDB" id="3639176at2759"/>
<dbReference type="Gene3D" id="3.30.710.10">
    <property type="entry name" value="Potassium Channel Kv1.1, Chain A"/>
    <property type="match status" value="1"/>
</dbReference>
<reference evidence="3" key="1">
    <citation type="submission" date="2021-12" db="EMBL/GenBank/DDBJ databases">
        <authorList>
            <person name="Zaccaron A."/>
            <person name="Stergiopoulos I."/>
        </authorList>
    </citation>
    <scope>NUCLEOTIDE SEQUENCE</scope>
    <source>
        <strain evidence="3">Race5_Kim</strain>
    </source>
</reference>
<dbReference type="AlphaFoldDB" id="A0A9Q8PLY2"/>
<name>A0A9Q8PLY2_PASFU</name>
<proteinExistence type="predicted"/>
<dbReference type="PANTHER" id="PTHR47843">
    <property type="entry name" value="BTB DOMAIN-CONTAINING PROTEIN-RELATED"/>
    <property type="match status" value="1"/>
</dbReference>
<sequence>MASTLNKRPSTPTVTGSAAKRSKPDYNSIISVLVGEDEEEFKVHKTTHCDRSPYFKAACSTRWQEGREGVVRLPDHKLSTFAIYIHWSYTGELDVKLVGKGESGSPDSHEELVRTWILAHYLGSLDLCNLVIDPDAAAVRG</sequence>
<feature type="compositionally biased region" description="Polar residues" evidence="1">
    <location>
        <begin position="1"/>
        <end position="16"/>
    </location>
</feature>
<reference evidence="3" key="2">
    <citation type="journal article" date="2022" name="Microb. Genom.">
        <title>A chromosome-scale genome assembly of the tomato pathogen Cladosporium fulvum reveals a compartmentalized genome architecture and the presence of a dispensable chromosome.</title>
        <authorList>
            <person name="Zaccaron A.Z."/>
            <person name="Chen L.H."/>
            <person name="Samaras A."/>
            <person name="Stergiopoulos I."/>
        </authorList>
    </citation>
    <scope>NUCLEOTIDE SEQUENCE</scope>
    <source>
        <strain evidence="3">Race5_Kim</strain>
    </source>
</reference>
<evidence type="ECO:0000256" key="1">
    <source>
        <dbReference type="SAM" id="MobiDB-lite"/>
    </source>
</evidence>
<feature type="domain" description="BTB" evidence="2">
    <location>
        <begin position="28"/>
        <end position="97"/>
    </location>
</feature>
<evidence type="ECO:0000313" key="3">
    <source>
        <dbReference type="EMBL" id="UJO24868.1"/>
    </source>
</evidence>
<dbReference type="OMA" id="WILAHYL"/>
<dbReference type="GeneID" id="71994318"/>
<evidence type="ECO:0000313" key="4">
    <source>
        <dbReference type="Proteomes" id="UP000756132"/>
    </source>
</evidence>
<dbReference type="CDD" id="cd18186">
    <property type="entry name" value="BTB_POZ_ZBTB_KLHL-like"/>
    <property type="match status" value="1"/>
</dbReference>
<dbReference type="Pfam" id="PF00651">
    <property type="entry name" value="BTB"/>
    <property type="match status" value="1"/>
</dbReference>
<dbReference type="KEGG" id="ffu:CLAFUR5_14440"/>
<dbReference type="EMBL" id="CP090175">
    <property type="protein sequence ID" value="UJO24868.1"/>
    <property type="molecule type" value="Genomic_DNA"/>
</dbReference>
<accession>A0A9Q8PLY2</accession>
<dbReference type="SUPFAM" id="SSF54695">
    <property type="entry name" value="POZ domain"/>
    <property type="match status" value="1"/>
</dbReference>
<gene>
    <name evidence="3" type="ORF">CLAFUR5_14440</name>
</gene>
<dbReference type="PROSITE" id="PS50097">
    <property type="entry name" value="BTB"/>
    <property type="match status" value="1"/>
</dbReference>
<dbReference type="InterPro" id="IPR000210">
    <property type="entry name" value="BTB/POZ_dom"/>
</dbReference>
<organism evidence="3 4">
    <name type="scientific">Passalora fulva</name>
    <name type="common">Tomato leaf mold</name>
    <name type="synonym">Cladosporium fulvum</name>
    <dbReference type="NCBI Taxonomy" id="5499"/>
    <lineage>
        <taxon>Eukaryota</taxon>
        <taxon>Fungi</taxon>
        <taxon>Dikarya</taxon>
        <taxon>Ascomycota</taxon>
        <taxon>Pezizomycotina</taxon>
        <taxon>Dothideomycetes</taxon>
        <taxon>Dothideomycetidae</taxon>
        <taxon>Mycosphaerellales</taxon>
        <taxon>Mycosphaerellaceae</taxon>
        <taxon>Fulvia</taxon>
    </lineage>
</organism>
<evidence type="ECO:0000259" key="2">
    <source>
        <dbReference type="PROSITE" id="PS50097"/>
    </source>
</evidence>
<keyword evidence="4" id="KW-1185">Reference proteome</keyword>
<feature type="region of interest" description="Disordered" evidence="1">
    <location>
        <begin position="1"/>
        <end position="20"/>
    </location>
</feature>
<dbReference type="InterPro" id="IPR011333">
    <property type="entry name" value="SKP1/BTB/POZ_sf"/>
</dbReference>